<comment type="caution">
    <text evidence="2">The sequence shown here is derived from an EMBL/GenBank/DDBJ whole genome shotgun (WGS) entry which is preliminary data.</text>
</comment>
<keyword evidence="3" id="KW-1185">Reference proteome</keyword>
<evidence type="ECO:0000256" key="1">
    <source>
        <dbReference type="SAM" id="MobiDB-lite"/>
    </source>
</evidence>
<organism evidence="2 3">
    <name type="scientific">Alectoria fallacina</name>
    <dbReference type="NCBI Taxonomy" id="1903189"/>
    <lineage>
        <taxon>Eukaryota</taxon>
        <taxon>Fungi</taxon>
        <taxon>Dikarya</taxon>
        <taxon>Ascomycota</taxon>
        <taxon>Pezizomycotina</taxon>
        <taxon>Lecanoromycetes</taxon>
        <taxon>OSLEUM clade</taxon>
        <taxon>Lecanoromycetidae</taxon>
        <taxon>Lecanorales</taxon>
        <taxon>Lecanorineae</taxon>
        <taxon>Parmeliaceae</taxon>
        <taxon>Alectoria</taxon>
    </lineage>
</organism>
<gene>
    <name evidence="2" type="ORF">ALECFALPRED_010642</name>
</gene>
<sequence length="396" mass="43874">MDVSKALKTLDLQSMDPEEQVVIAYYALASTSTSAKAEAKTALAVIANAKASKWLLFALGISEHLNVHNLSTLIVPPANVPRNLEDRSKEGPPHLNGSISESIFSRVHPPHTPSSYNTWSAGSTPELLASEFNSEADTDCSEDLEDELFHLRRDVWRCNECNAELIDGECPDGHNLSNRCEECGENCLERYCRDCVPLSCRKCGYLSIRDVCLICGYDREDGDKEMSNQAEEKEILFDEHDGVWRCVHCQWEVEWDNEGIGEAFDIGTCQCMIEDGRPRQIDLVKYPDYEPAYCILGDSGQHHSDLNSPQSSDSEGDSDDEHFIDDDSDLMDDTGSNHKFFLGYAGNNHSALETYVTAGASRRVDHDAEKAVSSLDESMTLLNARGSGNSSDIELG</sequence>
<protein>
    <submittedName>
        <fullName evidence="2">Uncharacterized protein</fullName>
    </submittedName>
</protein>
<dbReference type="AlphaFoldDB" id="A0A8H3I2N0"/>
<dbReference type="EMBL" id="CAJPDR010000009">
    <property type="protein sequence ID" value="CAF9904945.1"/>
    <property type="molecule type" value="Genomic_DNA"/>
</dbReference>
<evidence type="ECO:0000313" key="3">
    <source>
        <dbReference type="Proteomes" id="UP000664203"/>
    </source>
</evidence>
<proteinExistence type="predicted"/>
<feature type="compositionally biased region" description="Acidic residues" evidence="1">
    <location>
        <begin position="314"/>
        <end position="329"/>
    </location>
</feature>
<evidence type="ECO:0000313" key="2">
    <source>
        <dbReference type="EMBL" id="CAF9904945.1"/>
    </source>
</evidence>
<dbReference type="OrthoDB" id="5395311at2759"/>
<feature type="region of interest" description="Disordered" evidence="1">
    <location>
        <begin position="302"/>
        <end position="329"/>
    </location>
</feature>
<reference evidence="2" key="1">
    <citation type="submission" date="2021-03" db="EMBL/GenBank/DDBJ databases">
        <authorList>
            <person name="Tagirdzhanova G."/>
        </authorList>
    </citation>
    <scope>NUCLEOTIDE SEQUENCE</scope>
</reference>
<accession>A0A8H3I2N0</accession>
<name>A0A8H3I2N0_9LECA</name>
<dbReference type="Proteomes" id="UP000664203">
    <property type="component" value="Unassembled WGS sequence"/>
</dbReference>